<comment type="caution">
    <text evidence="1">The sequence shown here is derived from an EMBL/GenBank/DDBJ whole genome shotgun (WGS) entry which is preliminary data.</text>
</comment>
<name>A0A9X0YW69_9BACI</name>
<organism evidence="1 2">
    <name type="scientific">Oceanobacillus polygoni</name>
    <dbReference type="NCBI Taxonomy" id="1235259"/>
    <lineage>
        <taxon>Bacteria</taxon>
        <taxon>Bacillati</taxon>
        <taxon>Bacillota</taxon>
        <taxon>Bacilli</taxon>
        <taxon>Bacillales</taxon>
        <taxon>Bacillaceae</taxon>
        <taxon>Oceanobacillus</taxon>
    </lineage>
</organism>
<dbReference type="AlphaFoldDB" id="A0A9X0YW69"/>
<dbReference type="EMBL" id="JAGGMB010000013">
    <property type="protein sequence ID" value="MBP2079146.1"/>
    <property type="molecule type" value="Genomic_DNA"/>
</dbReference>
<accession>A0A9X0YW69</accession>
<evidence type="ECO:0000313" key="1">
    <source>
        <dbReference type="EMBL" id="MBP2079146.1"/>
    </source>
</evidence>
<evidence type="ECO:0000313" key="2">
    <source>
        <dbReference type="Proteomes" id="UP001138793"/>
    </source>
</evidence>
<keyword evidence="2" id="KW-1185">Reference proteome</keyword>
<gene>
    <name evidence="1" type="ORF">J2Z64_003417</name>
</gene>
<proteinExistence type="predicted"/>
<sequence>MKKIYLIFSMNGYSNNEYHWMELDNIYNIIQLERFLTAIQSVILNKKYNIRLDPEKIQSFSF</sequence>
<reference evidence="1" key="1">
    <citation type="submission" date="2021-03" db="EMBL/GenBank/DDBJ databases">
        <title>Genomic Encyclopedia of Type Strains, Phase IV (KMG-IV): sequencing the most valuable type-strain genomes for metagenomic binning, comparative biology and taxonomic classification.</title>
        <authorList>
            <person name="Goeker M."/>
        </authorList>
    </citation>
    <scope>NUCLEOTIDE SEQUENCE</scope>
    <source>
        <strain evidence="1">DSM 107338</strain>
    </source>
</reference>
<dbReference type="Proteomes" id="UP001138793">
    <property type="component" value="Unassembled WGS sequence"/>
</dbReference>
<protein>
    <submittedName>
        <fullName evidence="1">Uncharacterized protein</fullName>
    </submittedName>
</protein>